<dbReference type="EMBL" id="PVZF01000011">
    <property type="protein sequence ID" value="PRY12154.1"/>
    <property type="molecule type" value="Genomic_DNA"/>
</dbReference>
<evidence type="ECO:0000313" key="2">
    <source>
        <dbReference type="EMBL" id="PRY12154.1"/>
    </source>
</evidence>
<evidence type="ECO:0000313" key="3">
    <source>
        <dbReference type="Proteomes" id="UP000238083"/>
    </source>
</evidence>
<accession>A0A2T0QZN8</accession>
<gene>
    <name evidence="2" type="ORF">CLV37_111111</name>
</gene>
<dbReference type="Proteomes" id="UP000238083">
    <property type="component" value="Unassembled WGS sequence"/>
</dbReference>
<organism evidence="2 3">
    <name type="scientific">Kineococcus rhizosphaerae</name>
    <dbReference type="NCBI Taxonomy" id="559628"/>
    <lineage>
        <taxon>Bacteria</taxon>
        <taxon>Bacillati</taxon>
        <taxon>Actinomycetota</taxon>
        <taxon>Actinomycetes</taxon>
        <taxon>Kineosporiales</taxon>
        <taxon>Kineosporiaceae</taxon>
        <taxon>Kineococcus</taxon>
    </lineage>
</organism>
<dbReference type="RefSeq" id="WP_106213701.1">
    <property type="nucleotide sequence ID" value="NZ_PVZF01000011.1"/>
</dbReference>
<reference evidence="2 3" key="1">
    <citation type="submission" date="2018-03" db="EMBL/GenBank/DDBJ databases">
        <title>Genomic Encyclopedia of Archaeal and Bacterial Type Strains, Phase II (KMG-II): from individual species to whole genera.</title>
        <authorList>
            <person name="Goeker M."/>
        </authorList>
    </citation>
    <scope>NUCLEOTIDE SEQUENCE [LARGE SCALE GENOMIC DNA]</scope>
    <source>
        <strain evidence="2 3">DSM 19711</strain>
    </source>
</reference>
<sequence>MTLLVALIAVVVLLVVLVAVLARRDHGRDRSSAEAPHRDDWDHASSQGVAGYRHEQGGPWA</sequence>
<feature type="compositionally biased region" description="Basic and acidic residues" evidence="1">
    <location>
        <begin position="26"/>
        <end position="43"/>
    </location>
</feature>
<evidence type="ECO:0000256" key="1">
    <source>
        <dbReference type="SAM" id="MobiDB-lite"/>
    </source>
</evidence>
<comment type="caution">
    <text evidence="2">The sequence shown here is derived from an EMBL/GenBank/DDBJ whole genome shotgun (WGS) entry which is preliminary data.</text>
</comment>
<feature type="compositionally biased region" description="Basic and acidic residues" evidence="1">
    <location>
        <begin position="52"/>
        <end position="61"/>
    </location>
</feature>
<protein>
    <submittedName>
        <fullName evidence="2">Uncharacterized protein</fullName>
    </submittedName>
</protein>
<feature type="region of interest" description="Disordered" evidence="1">
    <location>
        <begin position="26"/>
        <end position="61"/>
    </location>
</feature>
<name>A0A2T0QZN8_9ACTN</name>
<keyword evidence="3" id="KW-1185">Reference proteome</keyword>
<dbReference type="AlphaFoldDB" id="A0A2T0QZN8"/>
<proteinExistence type="predicted"/>